<accession>A0A4Q2DZZ2</accession>
<name>A0A4Q2DZZ2_ENTCL</name>
<reference evidence="1 2" key="1">
    <citation type="submission" date="2018-06" db="EMBL/GenBank/DDBJ databases">
        <title>Carbapenemase-producing Enterobacteriaceae present in wastewater treatment plant effluent and nearby surface waters in the US.</title>
        <authorList>
            <person name="Mathys D.A."/>
            <person name="Mollenkopf D.F."/>
            <person name="Feicht S.M."/>
            <person name="Adams R.J."/>
            <person name="Albers A.L."/>
            <person name="Grooters S.V."/>
            <person name="Stuever D.M."/>
            <person name="Daniels J.B."/>
            <person name="Wittum T.E."/>
        </authorList>
    </citation>
    <scope>NUCLEOTIDE SEQUENCE [LARGE SCALE GENOMIC DNA]</scope>
    <source>
        <strain evidence="1 2">GEO_4_Eff_A</strain>
    </source>
</reference>
<protein>
    <submittedName>
        <fullName evidence="1">Uncharacterized protein</fullName>
    </submittedName>
</protein>
<organism evidence="1 2">
    <name type="scientific">Enterobacter cloacae</name>
    <dbReference type="NCBI Taxonomy" id="550"/>
    <lineage>
        <taxon>Bacteria</taxon>
        <taxon>Pseudomonadati</taxon>
        <taxon>Pseudomonadota</taxon>
        <taxon>Gammaproteobacteria</taxon>
        <taxon>Enterobacterales</taxon>
        <taxon>Enterobacteriaceae</taxon>
        <taxon>Enterobacter</taxon>
        <taxon>Enterobacter cloacae complex</taxon>
    </lineage>
</organism>
<sequence length="167" mass="18765">MPAIVYYHPDFISGSYRGEKFCDFSLLTNDLTSNCEAVLLSLFVLDVEDGKLFRGKNKPSWTDTNGDEISTLIGYKSGGHWHYHIGPYDPNSTSTQAKIRDLNISGATSAAVIHYRWYDPTTKKKLIILSFGPKHRKFPKTRELPNHLSSRGGLISFDKLIKAITGK</sequence>
<evidence type="ECO:0000313" key="1">
    <source>
        <dbReference type="EMBL" id="RXW25969.1"/>
    </source>
</evidence>
<comment type="caution">
    <text evidence="1">The sequence shown here is derived from an EMBL/GenBank/DDBJ whole genome shotgun (WGS) entry which is preliminary data.</text>
</comment>
<proteinExistence type="predicted"/>
<evidence type="ECO:0000313" key="2">
    <source>
        <dbReference type="Proteomes" id="UP000290875"/>
    </source>
</evidence>
<dbReference type="EMBL" id="QJSL01000074">
    <property type="protein sequence ID" value="RXW25969.1"/>
    <property type="molecule type" value="Genomic_DNA"/>
</dbReference>
<dbReference type="AlphaFoldDB" id="A0A4Q2DZZ2"/>
<dbReference type="Proteomes" id="UP000290875">
    <property type="component" value="Unassembled WGS sequence"/>
</dbReference>
<gene>
    <name evidence="1" type="ORF">DM877_26930</name>
</gene>
<dbReference type="RefSeq" id="WP_129325505.1">
    <property type="nucleotide sequence ID" value="NZ_QJSL01000074.1"/>
</dbReference>